<proteinExistence type="predicted"/>
<dbReference type="InterPro" id="IPR019775">
    <property type="entry name" value="WD40_repeat_CS"/>
</dbReference>
<dbReference type="InterPro" id="IPR017441">
    <property type="entry name" value="Protein_kinase_ATP_BS"/>
</dbReference>
<keyword evidence="6 8" id="KW-0067">ATP-binding</keyword>
<organism evidence="11">
    <name type="scientific">Thermogemmatispora argillosa</name>
    <dbReference type="NCBI Taxonomy" id="2045280"/>
    <lineage>
        <taxon>Bacteria</taxon>
        <taxon>Bacillati</taxon>
        <taxon>Chloroflexota</taxon>
        <taxon>Ktedonobacteria</taxon>
        <taxon>Thermogemmatisporales</taxon>
        <taxon>Thermogemmatisporaceae</taxon>
        <taxon>Thermogemmatispora</taxon>
    </lineage>
</organism>
<dbReference type="PROSITE" id="PS00678">
    <property type="entry name" value="WD_REPEATS_1"/>
    <property type="match status" value="1"/>
</dbReference>
<dbReference type="PROSITE" id="PS50082">
    <property type="entry name" value="WD_REPEATS_2"/>
    <property type="match status" value="4"/>
</dbReference>
<dbReference type="InterPro" id="IPR001680">
    <property type="entry name" value="WD40_rpt"/>
</dbReference>
<feature type="repeat" description="WD" evidence="7">
    <location>
        <begin position="439"/>
        <end position="480"/>
    </location>
</feature>
<feature type="repeat" description="WD" evidence="7">
    <location>
        <begin position="565"/>
        <end position="606"/>
    </location>
</feature>
<feature type="compositionally biased region" description="Basic residues" evidence="9">
    <location>
        <begin position="346"/>
        <end position="356"/>
    </location>
</feature>
<sequence length="736" mass="79453">MRVSDQYLFCPVCGAANDRDAQACRSCHASLSSSVAPAATADPGQSEGEPGIRELEPLTLEEPADSRSLVPLWPGTVLRERYHILRILGRGGSGAVYEASDLHEGERRVAIKEIVAFHLEPRVAVETMAAFYREASLLATLRHPSIPEVYEYFTEQDCCYLVMEFIQGETLEARLQRSRGGRLPLDEALEIAIQLCSVLEYLHSRPVPIVFHDLKPANIMLDSAAGRVCLIDFGIARRFKPEQSRDVLVLGSPGYAAPEQYGREQSTPQADIYGLGATLHQMITGVDPSEAPLHFGRLRSFDPSLPAELDELVARMVEISPRKRPASAAEVRRQLELIRLHLPRSLRTSRRERRRQPLAPPPGKRQRPEAQPAPTLSRRLLLIAGPFVLGTVVGIVGAHELDLPLVPASASLQTPTVFARTPAALTLLPRVSVRLAFSYAGHQAPVRAVAFSSDAQYLASGDLAHSVQVWEPLSGELLLRYDDHRAAITSLAWLPGMPVLASSSEDGTVQVWDVLQRRRLLVYRGHRGAVRAVRGCGVGWFASGGADGTVQVWDARTGERSLLLVEEQRAPVNAVSWSRTATLLASADQLGNVLLWDIGSARLSARQSVVDVLSGKPVALLALAWSPDGSRLAGAGADGQVILISLDGAAFLGGQVTSEFPCTSLAWSPDSRLLLVGSGAQATIWLASTTAYSPLYTYTEQAGKVAAVDWSLDGGLLASAGGSSVRVWSVSSSSNS</sequence>
<keyword evidence="5" id="KW-0418">Kinase</keyword>
<keyword evidence="1 7" id="KW-0853">WD repeat</keyword>
<evidence type="ECO:0000256" key="4">
    <source>
        <dbReference type="ARBA" id="ARBA00022741"/>
    </source>
</evidence>
<dbReference type="SUPFAM" id="SSF50978">
    <property type="entry name" value="WD40 repeat-like"/>
    <property type="match status" value="1"/>
</dbReference>
<dbReference type="EMBL" id="AP019377">
    <property type="protein sequence ID" value="BBH93747.1"/>
    <property type="molecule type" value="Genomic_DNA"/>
</dbReference>
<dbReference type="Pfam" id="PF00069">
    <property type="entry name" value="Pkinase"/>
    <property type="match status" value="1"/>
</dbReference>
<evidence type="ECO:0000256" key="8">
    <source>
        <dbReference type="PROSITE-ProRule" id="PRU10141"/>
    </source>
</evidence>
<evidence type="ECO:0000256" key="2">
    <source>
        <dbReference type="ARBA" id="ARBA00022679"/>
    </source>
</evidence>
<dbReference type="Gene3D" id="2.130.10.10">
    <property type="entry name" value="YVTN repeat-like/Quinoprotein amine dehydrogenase"/>
    <property type="match status" value="2"/>
</dbReference>
<dbReference type="GO" id="GO:0005524">
    <property type="term" value="F:ATP binding"/>
    <property type="evidence" value="ECO:0007669"/>
    <property type="project" value="UniProtKB-UniRule"/>
</dbReference>
<dbReference type="PANTHER" id="PTHR43289">
    <property type="entry name" value="MITOGEN-ACTIVATED PROTEIN KINASE KINASE KINASE 20-RELATED"/>
    <property type="match status" value="1"/>
</dbReference>
<dbReference type="SUPFAM" id="SSF56112">
    <property type="entry name" value="Protein kinase-like (PK-like)"/>
    <property type="match status" value="1"/>
</dbReference>
<evidence type="ECO:0000256" key="6">
    <source>
        <dbReference type="ARBA" id="ARBA00022840"/>
    </source>
</evidence>
<evidence type="ECO:0000313" key="11">
    <source>
        <dbReference type="EMBL" id="BBH93747.1"/>
    </source>
</evidence>
<dbReference type="CDD" id="cd00200">
    <property type="entry name" value="WD40"/>
    <property type="match status" value="1"/>
</dbReference>
<dbReference type="CDD" id="cd14014">
    <property type="entry name" value="STKc_PknB_like"/>
    <property type="match status" value="1"/>
</dbReference>
<dbReference type="PANTHER" id="PTHR43289:SF34">
    <property type="entry name" value="SERINE_THREONINE-PROTEIN KINASE YBDM-RELATED"/>
    <property type="match status" value="1"/>
</dbReference>
<keyword evidence="3" id="KW-0677">Repeat</keyword>
<dbReference type="Pfam" id="PF00400">
    <property type="entry name" value="WD40"/>
    <property type="match status" value="7"/>
</dbReference>
<dbReference type="AlphaFoldDB" id="A0A455SZG5"/>
<protein>
    <recommendedName>
        <fullName evidence="10">Protein kinase domain-containing protein</fullName>
    </recommendedName>
</protein>
<evidence type="ECO:0000256" key="1">
    <source>
        <dbReference type="ARBA" id="ARBA00022574"/>
    </source>
</evidence>
<dbReference type="InterPro" id="IPR020472">
    <property type="entry name" value="WD40_PAC1"/>
</dbReference>
<reference evidence="11" key="1">
    <citation type="submission" date="2018-12" db="EMBL/GenBank/DDBJ databases">
        <title>Novel natural products biosynthetic potential of the class Ktedonobacteria.</title>
        <authorList>
            <person name="Zheng Y."/>
            <person name="Saitou A."/>
            <person name="Wang C.M."/>
            <person name="Toyoda A."/>
            <person name="Minakuchi Y."/>
            <person name="Sekiguchi Y."/>
            <person name="Ueda K."/>
            <person name="Takano H."/>
            <person name="Sakai Y."/>
            <person name="Yokota A."/>
            <person name="Yabe S."/>
        </authorList>
    </citation>
    <scope>NUCLEOTIDE SEQUENCE</scope>
    <source>
        <strain evidence="11">A3-2</strain>
    </source>
</reference>
<dbReference type="SMART" id="SM00220">
    <property type="entry name" value="S_TKc"/>
    <property type="match status" value="1"/>
</dbReference>
<dbReference type="Gene3D" id="1.10.510.10">
    <property type="entry name" value="Transferase(Phosphotransferase) domain 1"/>
    <property type="match status" value="1"/>
</dbReference>
<evidence type="ECO:0000256" key="5">
    <source>
        <dbReference type="ARBA" id="ARBA00022777"/>
    </source>
</evidence>
<dbReference type="PROSITE" id="PS50294">
    <property type="entry name" value="WD_REPEATS_REGION"/>
    <property type="match status" value="3"/>
</dbReference>
<keyword evidence="4 8" id="KW-0547">Nucleotide-binding</keyword>
<name>A0A455SZG5_9CHLR</name>
<dbReference type="PROSITE" id="PS00107">
    <property type="entry name" value="PROTEIN_KINASE_ATP"/>
    <property type="match status" value="1"/>
</dbReference>
<feature type="repeat" description="WD" evidence="7">
    <location>
        <begin position="523"/>
        <end position="563"/>
    </location>
</feature>
<dbReference type="Gene3D" id="3.30.200.20">
    <property type="entry name" value="Phosphorylase Kinase, domain 1"/>
    <property type="match status" value="1"/>
</dbReference>
<evidence type="ECO:0000256" key="7">
    <source>
        <dbReference type="PROSITE-ProRule" id="PRU00221"/>
    </source>
</evidence>
<feature type="binding site" evidence="8">
    <location>
        <position position="112"/>
    </location>
    <ligand>
        <name>ATP</name>
        <dbReference type="ChEBI" id="CHEBI:30616"/>
    </ligand>
</feature>
<feature type="region of interest" description="Disordered" evidence="9">
    <location>
        <begin position="346"/>
        <end position="372"/>
    </location>
</feature>
<dbReference type="InterPro" id="IPR015943">
    <property type="entry name" value="WD40/YVTN_repeat-like_dom_sf"/>
</dbReference>
<dbReference type="SMART" id="SM00320">
    <property type="entry name" value="WD40"/>
    <property type="match status" value="7"/>
</dbReference>
<dbReference type="PRINTS" id="PR00320">
    <property type="entry name" value="GPROTEINBRPT"/>
</dbReference>
<accession>A0A455SZG5</accession>
<keyword evidence="2" id="KW-0808">Transferase</keyword>
<evidence type="ECO:0000259" key="10">
    <source>
        <dbReference type="PROSITE" id="PS50011"/>
    </source>
</evidence>
<gene>
    <name evidence="11" type="ORF">KTA_19460</name>
</gene>
<dbReference type="InterPro" id="IPR036322">
    <property type="entry name" value="WD40_repeat_dom_sf"/>
</dbReference>
<evidence type="ECO:0000256" key="9">
    <source>
        <dbReference type="SAM" id="MobiDB-lite"/>
    </source>
</evidence>
<evidence type="ECO:0000256" key="3">
    <source>
        <dbReference type="ARBA" id="ARBA00022737"/>
    </source>
</evidence>
<feature type="domain" description="Protein kinase" evidence="10">
    <location>
        <begin position="82"/>
        <end position="338"/>
    </location>
</feature>
<dbReference type="PROSITE" id="PS50011">
    <property type="entry name" value="PROTEIN_KINASE_DOM"/>
    <property type="match status" value="1"/>
</dbReference>
<dbReference type="InterPro" id="IPR011009">
    <property type="entry name" value="Kinase-like_dom_sf"/>
</dbReference>
<dbReference type="InterPro" id="IPR000719">
    <property type="entry name" value="Prot_kinase_dom"/>
</dbReference>
<feature type="repeat" description="WD" evidence="7">
    <location>
        <begin position="481"/>
        <end position="522"/>
    </location>
</feature>
<dbReference type="GO" id="GO:0004674">
    <property type="term" value="F:protein serine/threonine kinase activity"/>
    <property type="evidence" value="ECO:0007669"/>
    <property type="project" value="TreeGrafter"/>
</dbReference>